<keyword evidence="8 13" id="KW-0547">Nucleotide-binding</keyword>
<gene>
    <name evidence="13" type="primary">cysS</name>
    <name evidence="15" type="ORF">DB32_007124</name>
</gene>
<comment type="subunit">
    <text evidence="4 13">Monomer.</text>
</comment>
<comment type="cofactor">
    <cofactor evidence="1">
        <name>Zn(2+)</name>
        <dbReference type="ChEBI" id="CHEBI:29105"/>
    </cofactor>
</comment>
<dbReference type="EMBL" id="CP011125">
    <property type="protein sequence ID" value="AKF09975.1"/>
    <property type="molecule type" value="Genomic_DNA"/>
</dbReference>
<dbReference type="InterPro" id="IPR015273">
    <property type="entry name" value="Cys-tRNA-synt_Ia_DALR"/>
</dbReference>
<comment type="similarity">
    <text evidence="3 13">Belongs to the class-I aminoacyl-tRNA synthetase family.</text>
</comment>
<dbReference type="InterPro" id="IPR024909">
    <property type="entry name" value="Cys-tRNA/MSH_ligase"/>
</dbReference>
<dbReference type="InterPro" id="IPR009080">
    <property type="entry name" value="tRNAsynth_Ia_anticodon-bd"/>
</dbReference>
<dbReference type="InterPro" id="IPR015803">
    <property type="entry name" value="Cys-tRNA-ligase"/>
</dbReference>
<dbReference type="GO" id="GO:0005524">
    <property type="term" value="F:ATP binding"/>
    <property type="evidence" value="ECO:0007669"/>
    <property type="project" value="UniProtKB-UniRule"/>
</dbReference>
<dbReference type="SUPFAM" id="SSF52374">
    <property type="entry name" value="Nucleotidylyl transferase"/>
    <property type="match status" value="1"/>
</dbReference>
<dbReference type="Pfam" id="PF09190">
    <property type="entry name" value="DALR_2"/>
    <property type="match status" value="1"/>
</dbReference>
<dbReference type="PRINTS" id="PR00983">
    <property type="entry name" value="TRNASYNTHCYS"/>
</dbReference>
<evidence type="ECO:0000259" key="14">
    <source>
        <dbReference type="SMART" id="SM00840"/>
    </source>
</evidence>
<dbReference type="GO" id="GO:0006423">
    <property type="term" value="P:cysteinyl-tRNA aminoacylation"/>
    <property type="evidence" value="ECO:0007669"/>
    <property type="project" value="UniProtKB-UniRule"/>
</dbReference>
<dbReference type="PANTHER" id="PTHR10890">
    <property type="entry name" value="CYSTEINYL-TRNA SYNTHETASE"/>
    <property type="match status" value="1"/>
</dbReference>
<dbReference type="GO" id="GO:0004817">
    <property type="term" value="F:cysteine-tRNA ligase activity"/>
    <property type="evidence" value="ECO:0007669"/>
    <property type="project" value="UniProtKB-UniRule"/>
</dbReference>
<evidence type="ECO:0000256" key="10">
    <source>
        <dbReference type="ARBA" id="ARBA00022840"/>
    </source>
</evidence>
<sequence>MVVFDAFVRYLRDAGWDVTYVRNHTDVDDKIIRRALANDEDPLARASRFVDAFDADMHALGLVAPDAAPRVTESIDAIVAMIDALIARGHAYVAPSGDVWFSLASAPSYGALSNRRGDAIEASADVDTGKRDRRDFALWKAARPGEPSWSAPFGRGRPGWHIECSAMAHEALGDALDIHGGGLDLVFPHHENEIVQSECVHGAPYAGHWMHNGLLTTSSGAKIARSEGNGATIRDVLARVPAEALRFAYLRAHYRSPLAWDERTIDDALSHLARLYAAIESAHALGGEGDPDRAATELGADARETLELARRFETRVIEALDDDFHTPRALACTIELARALQRLTALPRASKRGGPIARVALDALDVVRRALGLLTSTPEALHEEVRRKVLPARGLDARTIDARIAARDAARAGGAWDDADAIRAELDGCGIDVRDTPRGTEWRVRL</sequence>
<dbReference type="NCBIfam" id="TIGR00435">
    <property type="entry name" value="cysS"/>
    <property type="match status" value="1"/>
</dbReference>
<dbReference type="InterPro" id="IPR014729">
    <property type="entry name" value="Rossmann-like_a/b/a_fold"/>
</dbReference>
<keyword evidence="6 13" id="KW-0436">Ligase</keyword>
<dbReference type="SMART" id="SM00840">
    <property type="entry name" value="DALR_2"/>
    <property type="match status" value="1"/>
</dbReference>
<evidence type="ECO:0000256" key="12">
    <source>
        <dbReference type="ARBA" id="ARBA00023146"/>
    </source>
</evidence>
<evidence type="ECO:0000256" key="2">
    <source>
        <dbReference type="ARBA" id="ARBA00004496"/>
    </source>
</evidence>
<feature type="domain" description="Cysteinyl-tRNA synthetase class Ia DALR" evidence="14">
    <location>
        <begin position="315"/>
        <end position="382"/>
    </location>
</feature>
<keyword evidence="5 13" id="KW-0963">Cytoplasm</keyword>
<evidence type="ECO:0000313" key="15">
    <source>
        <dbReference type="EMBL" id="AKF09975.1"/>
    </source>
</evidence>
<dbReference type="PANTHER" id="PTHR10890:SF3">
    <property type="entry name" value="CYSTEINE--TRNA LIGASE, CYTOPLASMIC"/>
    <property type="match status" value="1"/>
</dbReference>
<organism evidence="15 16">
    <name type="scientific">Sandaracinus amylolyticus</name>
    <dbReference type="NCBI Taxonomy" id="927083"/>
    <lineage>
        <taxon>Bacteria</taxon>
        <taxon>Pseudomonadati</taxon>
        <taxon>Myxococcota</taxon>
        <taxon>Polyangia</taxon>
        <taxon>Polyangiales</taxon>
        <taxon>Sandaracinaceae</taxon>
        <taxon>Sandaracinus</taxon>
    </lineage>
</organism>
<dbReference type="STRING" id="927083.DB32_007124"/>
<dbReference type="Proteomes" id="UP000034883">
    <property type="component" value="Chromosome"/>
</dbReference>
<dbReference type="Pfam" id="PF23493">
    <property type="entry name" value="CysS_C"/>
    <property type="match status" value="1"/>
</dbReference>
<keyword evidence="7" id="KW-0479">Metal-binding</keyword>
<dbReference type="AlphaFoldDB" id="A0A0F6W874"/>
<dbReference type="InterPro" id="IPR032678">
    <property type="entry name" value="tRNA-synt_1_cat_dom"/>
</dbReference>
<dbReference type="Gene3D" id="1.20.120.1910">
    <property type="entry name" value="Cysteine-tRNA ligase, C-terminal anti-codon recognition domain"/>
    <property type="match status" value="1"/>
</dbReference>
<dbReference type="HAMAP" id="MF_00041">
    <property type="entry name" value="Cys_tRNA_synth"/>
    <property type="match status" value="1"/>
</dbReference>
<evidence type="ECO:0000256" key="13">
    <source>
        <dbReference type="HAMAP-Rule" id="MF_00041"/>
    </source>
</evidence>
<evidence type="ECO:0000256" key="5">
    <source>
        <dbReference type="ARBA" id="ARBA00022490"/>
    </source>
</evidence>
<evidence type="ECO:0000313" key="16">
    <source>
        <dbReference type="Proteomes" id="UP000034883"/>
    </source>
</evidence>
<dbReference type="KEGG" id="samy:DB32_007124"/>
<evidence type="ECO:0000256" key="8">
    <source>
        <dbReference type="ARBA" id="ARBA00022741"/>
    </source>
</evidence>
<keyword evidence="16" id="KW-1185">Reference proteome</keyword>
<evidence type="ECO:0000256" key="7">
    <source>
        <dbReference type="ARBA" id="ARBA00022723"/>
    </source>
</evidence>
<dbReference type="SUPFAM" id="SSF47323">
    <property type="entry name" value="Anticodon-binding domain of a subclass of class I aminoacyl-tRNA synthetases"/>
    <property type="match status" value="1"/>
</dbReference>
<evidence type="ECO:0000256" key="6">
    <source>
        <dbReference type="ARBA" id="ARBA00022598"/>
    </source>
</evidence>
<evidence type="ECO:0000256" key="4">
    <source>
        <dbReference type="ARBA" id="ARBA00011245"/>
    </source>
</evidence>
<protein>
    <recommendedName>
        <fullName evidence="13">Cysteine--tRNA ligase</fullName>
        <ecNumber evidence="13">6.1.1.16</ecNumber>
    </recommendedName>
    <alternativeName>
        <fullName evidence="13">Cysteinyl-tRNA synthetase</fullName>
        <shortName evidence="13">CysRS</shortName>
    </alternativeName>
</protein>
<evidence type="ECO:0000256" key="1">
    <source>
        <dbReference type="ARBA" id="ARBA00001947"/>
    </source>
</evidence>
<evidence type="ECO:0000256" key="11">
    <source>
        <dbReference type="ARBA" id="ARBA00022917"/>
    </source>
</evidence>
<comment type="caution">
    <text evidence="13">Lacks conserved residue(s) required for the propagation of feature annotation.</text>
</comment>
<evidence type="ECO:0000256" key="3">
    <source>
        <dbReference type="ARBA" id="ARBA00005594"/>
    </source>
</evidence>
<keyword evidence="11 13" id="KW-0648">Protein biosynthesis</keyword>
<dbReference type="Gene3D" id="3.40.50.620">
    <property type="entry name" value="HUPs"/>
    <property type="match status" value="1"/>
</dbReference>
<name>A0A0F6W874_9BACT</name>
<keyword evidence="10 13" id="KW-0067">ATP-binding</keyword>
<reference evidence="15 16" key="1">
    <citation type="submission" date="2015-03" db="EMBL/GenBank/DDBJ databases">
        <title>Genome assembly of Sandaracinus amylolyticus DSM 53668.</title>
        <authorList>
            <person name="Sharma G."/>
            <person name="Subramanian S."/>
        </authorList>
    </citation>
    <scope>NUCLEOTIDE SEQUENCE [LARGE SCALE GENOMIC DNA]</scope>
    <source>
        <strain evidence="15 16">DSM 53668</strain>
    </source>
</reference>
<dbReference type="EC" id="6.1.1.16" evidence="13"/>
<proteinExistence type="inferred from homology"/>
<accession>A0A0F6W874</accession>
<dbReference type="Pfam" id="PF01406">
    <property type="entry name" value="tRNA-synt_1e"/>
    <property type="match status" value="1"/>
</dbReference>
<comment type="catalytic activity">
    <reaction evidence="13">
        <text>tRNA(Cys) + L-cysteine + ATP = L-cysteinyl-tRNA(Cys) + AMP + diphosphate</text>
        <dbReference type="Rhea" id="RHEA:17773"/>
        <dbReference type="Rhea" id="RHEA-COMP:9661"/>
        <dbReference type="Rhea" id="RHEA-COMP:9679"/>
        <dbReference type="ChEBI" id="CHEBI:30616"/>
        <dbReference type="ChEBI" id="CHEBI:33019"/>
        <dbReference type="ChEBI" id="CHEBI:35235"/>
        <dbReference type="ChEBI" id="CHEBI:78442"/>
        <dbReference type="ChEBI" id="CHEBI:78517"/>
        <dbReference type="ChEBI" id="CHEBI:456215"/>
        <dbReference type="EC" id="6.1.1.16"/>
    </reaction>
</comment>
<dbReference type="GO" id="GO:0046872">
    <property type="term" value="F:metal ion binding"/>
    <property type="evidence" value="ECO:0007669"/>
    <property type="project" value="UniProtKB-KW"/>
</dbReference>
<keyword evidence="12 13" id="KW-0030">Aminoacyl-tRNA synthetase</keyword>
<dbReference type="GO" id="GO:0005829">
    <property type="term" value="C:cytosol"/>
    <property type="evidence" value="ECO:0007669"/>
    <property type="project" value="TreeGrafter"/>
</dbReference>
<comment type="subcellular location">
    <subcellularLocation>
        <location evidence="2 13">Cytoplasm</location>
    </subcellularLocation>
</comment>
<keyword evidence="9" id="KW-0862">Zinc</keyword>
<dbReference type="InterPro" id="IPR056411">
    <property type="entry name" value="CysS_C"/>
</dbReference>
<evidence type="ECO:0000256" key="9">
    <source>
        <dbReference type="ARBA" id="ARBA00022833"/>
    </source>
</evidence>